<evidence type="ECO:0000313" key="5">
    <source>
        <dbReference type="EMBL" id="CAD8772438.1"/>
    </source>
</evidence>
<dbReference type="PROSITE" id="PS50082">
    <property type="entry name" value="WD_REPEATS_2"/>
    <property type="match status" value="2"/>
</dbReference>
<keyword evidence="2" id="KW-0677">Repeat</keyword>
<dbReference type="Gene3D" id="2.130.10.10">
    <property type="entry name" value="YVTN repeat-like/Quinoprotein amine dehydrogenase"/>
    <property type="match status" value="1"/>
</dbReference>
<feature type="region of interest" description="Disordered" evidence="4">
    <location>
        <begin position="304"/>
        <end position="331"/>
    </location>
</feature>
<evidence type="ECO:0000256" key="4">
    <source>
        <dbReference type="SAM" id="MobiDB-lite"/>
    </source>
</evidence>
<dbReference type="EMBL" id="HBFM01014156">
    <property type="protein sequence ID" value="CAD8772438.1"/>
    <property type="molecule type" value="Transcribed_RNA"/>
</dbReference>
<dbReference type="InterPro" id="IPR001680">
    <property type="entry name" value="WD40_rpt"/>
</dbReference>
<reference evidence="5" key="1">
    <citation type="submission" date="2021-01" db="EMBL/GenBank/DDBJ databases">
        <authorList>
            <person name="Corre E."/>
            <person name="Pelletier E."/>
            <person name="Niang G."/>
            <person name="Scheremetjew M."/>
            <person name="Finn R."/>
            <person name="Kale V."/>
            <person name="Holt S."/>
            <person name="Cochrane G."/>
            <person name="Meng A."/>
            <person name="Brown T."/>
            <person name="Cohen L."/>
        </authorList>
    </citation>
    <scope>NUCLEOTIDE SEQUENCE</scope>
    <source>
        <strain evidence="5">SAG 63-3</strain>
    </source>
</reference>
<dbReference type="Pfam" id="PF00400">
    <property type="entry name" value="WD40"/>
    <property type="match status" value="2"/>
</dbReference>
<dbReference type="PROSITE" id="PS00678">
    <property type="entry name" value="WD_REPEATS_1"/>
    <property type="match status" value="1"/>
</dbReference>
<organism evidence="5">
    <name type="scientific">Polytomella parva</name>
    <dbReference type="NCBI Taxonomy" id="51329"/>
    <lineage>
        <taxon>Eukaryota</taxon>
        <taxon>Viridiplantae</taxon>
        <taxon>Chlorophyta</taxon>
        <taxon>core chlorophytes</taxon>
        <taxon>Chlorophyceae</taxon>
        <taxon>CS clade</taxon>
        <taxon>Chlamydomonadales</taxon>
        <taxon>Chlamydomonadaceae</taxon>
        <taxon>Polytomella</taxon>
    </lineage>
</organism>
<protein>
    <submittedName>
        <fullName evidence="5">Uncharacterized protein</fullName>
    </submittedName>
</protein>
<proteinExistence type="predicted"/>
<feature type="repeat" description="WD" evidence="3">
    <location>
        <begin position="160"/>
        <end position="200"/>
    </location>
</feature>
<accession>A0A7S0UYS2</accession>
<keyword evidence="1 3" id="KW-0853">WD repeat</keyword>
<evidence type="ECO:0000256" key="3">
    <source>
        <dbReference type="PROSITE-ProRule" id="PRU00221"/>
    </source>
</evidence>
<dbReference type="InterPro" id="IPR019775">
    <property type="entry name" value="WD40_repeat_CS"/>
</dbReference>
<feature type="repeat" description="WD" evidence="3">
    <location>
        <begin position="249"/>
        <end position="284"/>
    </location>
</feature>
<dbReference type="InterPro" id="IPR036322">
    <property type="entry name" value="WD40_repeat_dom_sf"/>
</dbReference>
<dbReference type="InterPro" id="IPR015943">
    <property type="entry name" value="WD40/YVTN_repeat-like_dom_sf"/>
</dbReference>
<evidence type="ECO:0000256" key="2">
    <source>
        <dbReference type="ARBA" id="ARBA00022737"/>
    </source>
</evidence>
<dbReference type="InterPro" id="IPR045159">
    <property type="entry name" value="DCAF7-like"/>
</dbReference>
<dbReference type="PANTHER" id="PTHR19919">
    <property type="entry name" value="WD REPEAT CONTAINING PROTEIN"/>
    <property type="match status" value="1"/>
</dbReference>
<name>A0A7S0UYS2_9CHLO</name>
<dbReference type="AlphaFoldDB" id="A0A7S0UYS2"/>
<dbReference type="SUPFAM" id="SSF50978">
    <property type="entry name" value="WD40 repeat-like"/>
    <property type="match status" value="1"/>
</dbReference>
<sequence length="375" mass="41077">MGSDKSSEVYPYVSDSPIYAMNWSVRRDKKFRLGIASFKEEANNYVELIELDESLDRFVSNPSLRFKHEYPATKLMFVPDKEGVGPDLLATTGEFLRLWRITEDRVNLEKVFNNKKQSEFSAPLTSFDWNELDPKRIGTSSIDTTCTIWDLERGEVDTQLIAHDKEVYDIAWGGTAVFATVSADGSVRVFDLRDRENSTIIFESPQPDVPLVRLAWNRMNPCHLATLPLNSSKAILLDIRLPTFPVAELGRHKGHVNALAWAPHSARHICTAGDDCQAFIWDLDGVKGSVTGVTGAATTAVNGASGSSSTLAPNGENAVSGESGAPSDAAGSGVRGANPILAYKAKAEINQLQWSAASPDWISICYQNVAQILKV</sequence>
<dbReference type="SMART" id="SM00320">
    <property type="entry name" value="WD40"/>
    <property type="match status" value="3"/>
</dbReference>
<evidence type="ECO:0000256" key="1">
    <source>
        <dbReference type="ARBA" id="ARBA00022574"/>
    </source>
</evidence>
<gene>
    <name evidence="5" type="ORF">PPAR00522_LOCUS8843</name>
</gene>